<dbReference type="Pfam" id="PF23956">
    <property type="entry name" value="DUF7285"/>
    <property type="match status" value="1"/>
</dbReference>
<protein>
    <submittedName>
        <fullName evidence="2">Uncharacterized protein</fullName>
    </submittedName>
</protein>
<proteinExistence type="predicted"/>
<accession>A0AAW4P6V7</accession>
<keyword evidence="3" id="KW-1185">Reference proteome</keyword>
<reference evidence="2 3" key="1">
    <citation type="submission" date="2021-06" db="EMBL/GenBank/DDBJ databases">
        <title>Halomicroarcula sp. a new haloarchaeum isolated from saline soil.</title>
        <authorList>
            <person name="Duran-Viseras A."/>
            <person name="Sanchez-Porro C."/>
            <person name="Ventosa A."/>
        </authorList>
    </citation>
    <scope>NUCLEOTIDE SEQUENCE [LARGE SCALE GENOMIC DNA]</scope>
    <source>
        <strain evidence="2 3">F27</strain>
    </source>
</reference>
<sequence length="129" mass="13393">MSRSSARGATEPLAALVAVFAVSAGLALYAGVLDDALAATSGERNVAAPTADAVERHLTTAGVVDPERLDGALSAVPTGYEANVTLRAERRWSVGPTPQTDASRDHRTVSVALGPATVRRGTLRVCVWR</sequence>
<keyword evidence="1" id="KW-0812">Transmembrane</keyword>
<keyword evidence="1" id="KW-1133">Transmembrane helix</keyword>
<dbReference type="Proteomes" id="UP001430455">
    <property type="component" value="Unassembled WGS sequence"/>
</dbReference>
<comment type="caution">
    <text evidence="2">The sequence shown here is derived from an EMBL/GenBank/DDBJ whole genome shotgun (WGS) entry which is preliminary data.</text>
</comment>
<name>A0AAW4P6V7_9EURY</name>
<feature type="transmembrane region" description="Helical" evidence="1">
    <location>
        <begin position="12"/>
        <end position="32"/>
    </location>
</feature>
<dbReference type="AlphaFoldDB" id="A0AAW4P6V7"/>
<dbReference type="RefSeq" id="WP_220578188.1">
    <property type="nucleotide sequence ID" value="NZ_RKLT01000001.1"/>
</dbReference>
<organism evidence="2 3">
    <name type="scientific">Haloarcula nitratireducens</name>
    <dbReference type="NCBI Taxonomy" id="2487749"/>
    <lineage>
        <taxon>Archaea</taxon>
        <taxon>Methanobacteriati</taxon>
        <taxon>Methanobacteriota</taxon>
        <taxon>Stenosarchaea group</taxon>
        <taxon>Halobacteria</taxon>
        <taxon>Halobacteriales</taxon>
        <taxon>Haloarculaceae</taxon>
        <taxon>Haloarcula</taxon>
    </lineage>
</organism>
<gene>
    <name evidence="2" type="ORF">EGH23_01085</name>
</gene>
<evidence type="ECO:0000313" key="3">
    <source>
        <dbReference type="Proteomes" id="UP001430455"/>
    </source>
</evidence>
<evidence type="ECO:0000256" key="1">
    <source>
        <dbReference type="SAM" id="Phobius"/>
    </source>
</evidence>
<evidence type="ECO:0000313" key="2">
    <source>
        <dbReference type="EMBL" id="MBX0293471.1"/>
    </source>
</evidence>
<dbReference type="EMBL" id="RKLT01000001">
    <property type="protein sequence ID" value="MBX0293471.1"/>
    <property type="molecule type" value="Genomic_DNA"/>
</dbReference>
<keyword evidence="1" id="KW-0472">Membrane</keyword>
<dbReference type="InterPro" id="IPR055709">
    <property type="entry name" value="DUF7285"/>
</dbReference>